<dbReference type="EMBL" id="JAGGNH010000004">
    <property type="protein sequence ID" value="KAJ0975189.1"/>
    <property type="molecule type" value="Genomic_DNA"/>
</dbReference>
<dbReference type="Pfam" id="PF07732">
    <property type="entry name" value="Cu-oxidase_3"/>
    <property type="match status" value="1"/>
</dbReference>
<evidence type="ECO:0000256" key="6">
    <source>
        <dbReference type="ARBA" id="ARBA00022523"/>
    </source>
</evidence>
<evidence type="ECO:0000259" key="16">
    <source>
        <dbReference type="Pfam" id="PF07732"/>
    </source>
</evidence>
<dbReference type="InterPro" id="IPR017761">
    <property type="entry name" value="Laccase"/>
</dbReference>
<evidence type="ECO:0000259" key="15">
    <source>
        <dbReference type="Pfam" id="PF07731"/>
    </source>
</evidence>
<dbReference type="InterPro" id="IPR011707">
    <property type="entry name" value="Cu-oxidase-like_N"/>
</dbReference>
<keyword evidence="7 13" id="KW-0964">Secreted</keyword>
<feature type="domain" description="Plastocyanin-like" evidence="14">
    <location>
        <begin position="155"/>
        <end position="313"/>
    </location>
</feature>
<keyword evidence="13" id="KW-0732">Signal</keyword>
<keyword evidence="10 13" id="KW-0560">Oxidoreductase</keyword>
<dbReference type="InterPro" id="IPR034285">
    <property type="entry name" value="CuRO_2_LCC"/>
</dbReference>
<dbReference type="InterPro" id="IPR002355">
    <property type="entry name" value="Cu_oxidase_Cu_BS"/>
</dbReference>
<proteinExistence type="inferred from homology"/>
<comment type="subcellular location">
    <subcellularLocation>
        <location evidence="3 13">Secreted</location>
        <location evidence="3 13">Extracellular space</location>
        <location evidence="3 13">Apoplast</location>
    </subcellularLocation>
</comment>
<evidence type="ECO:0000256" key="9">
    <source>
        <dbReference type="ARBA" id="ARBA00022737"/>
    </source>
</evidence>
<dbReference type="SUPFAM" id="SSF49503">
    <property type="entry name" value="Cupredoxins"/>
    <property type="match status" value="3"/>
</dbReference>
<keyword evidence="9 13" id="KW-0677">Repeat</keyword>
<dbReference type="CDD" id="cd13875">
    <property type="entry name" value="CuRO_2_LCC_plant"/>
    <property type="match status" value="1"/>
</dbReference>
<evidence type="ECO:0000256" key="12">
    <source>
        <dbReference type="ARBA" id="ARBA00023185"/>
    </source>
</evidence>
<dbReference type="PROSITE" id="PS00080">
    <property type="entry name" value="MULTICOPPER_OXIDASE2"/>
    <property type="match status" value="1"/>
</dbReference>
<sequence length="576" mass="64353">MKMLVLLFLYGLLGSSLVSAKTLHHKFVIKETKYTRLCSTKDILTVNGQFPGPTIYASKGDTIFVDVYNSAGSNITIHWHGVDQPRNPWSDGPEYITQCPIRPGGKFTYKIILSEEVGTLWWHAHSAWDRATVHGAIFIYPEKGSSFPYSAPYKEIPIILGEWWKADVGQVIAEGLRTGADPNISDAYTINGQPGDLYNCSKQGTFKVLVEHGKTYLLRLINGAINNELFFGIAGHKLRVVGTDGGYIKPFDTNCVMITPGQTMDLLLFANQHSLNNSSAKNNRYYMATRPYASADRVEYDNSSATAIIEYKNQRSKRSPPSTSSPLFPVLPADNDTNAATAFIAKLRSLDSKDHPADVPKEIDERVIITIAMNILPCNNSDPCSNSPFSGRLASSLNNISFQSPVIDILDAYYHQIPNVYGKKFPSEPPQYYNFTGEDLPRLLMTPKRLTEVRMVEYNKSIEVVFQGTSLLAAENHPMHLHGFRFYVVGRGFGNFDKEKDPKGYNLVDPPLENTVGVPKNGWAAVRFRASNPGVWFMHCHLDRHTSWGMTTVFIVKNGKMPEAQMLPPPKDMPKC</sequence>
<keyword evidence="12 13" id="KW-0439">Lignin degradation</keyword>
<dbReference type="Proteomes" id="UP001085076">
    <property type="component" value="Miscellaneous, Linkage group lg04"/>
</dbReference>
<dbReference type="InterPro" id="IPR008972">
    <property type="entry name" value="Cupredoxin"/>
</dbReference>
<evidence type="ECO:0000256" key="4">
    <source>
        <dbReference type="ARBA" id="ARBA00010609"/>
    </source>
</evidence>
<dbReference type="CDD" id="cd13897">
    <property type="entry name" value="CuRO_3_LCC_plant"/>
    <property type="match status" value="1"/>
</dbReference>
<reference evidence="17" key="2">
    <citation type="journal article" date="2022" name="Hortic Res">
        <title>The genome of Dioscorea zingiberensis sheds light on the biosynthesis, origin and evolution of the medicinally important diosgenin saponins.</title>
        <authorList>
            <person name="Li Y."/>
            <person name="Tan C."/>
            <person name="Li Z."/>
            <person name="Guo J."/>
            <person name="Li S."/>
            <person name="Chen X."/>
            <person name="Wang C."/>
            <person name="Dai X."/>
            <person name="Yang H."/>
            <person name="Song W."/>
            <person name="Hou L."/>
            <person name="Xu J."/>
            <person name="Tong Z."/>
            <person name="Xu A."/>
            <person name="Yuan X."/>
            <person name="Wang W."/>
            <person name="Yang Q."/>
            <person name="Chen L."/>
            <person name="Sun Z."/>
            <person name="Wang K."/>
            <person name="Pan B."/>
            <person name="Chen J."/>
            <person name="Bao Y."/>
            <person name="Liu F."/>
            <person name="Qi X."/>
            <person name="Gang D.R."/>
            <person name="Wen J."/>
            <person name="Li J."/>
        </authorList>
    </citation>
    <scope>NUCLEOTIDE SEQUENCE</scope>
    <source>
        <strain evidence="17">Dzin_1.0</strain>
    </source>
</reference>
<dbReference type="GO" id="GO:0005507">
    <property type="term" value="F:copper ion binding"/>
    <property type="evidence" value="ECO:0007669"/>
    <property type="project" value="InterPro"/>
</dbReference>
<dbReference type="InterPro" id="IPR011706">
    <property type="entry name" value="Cu-oxidase_C"/>
</dbReference>
<keyword evidence="8 13" id="KW-0479">Metal-binding</keyword>
<dbReference type="CDD" id="cd13849">
    <property type="entry name" value="CuRO_1_LCC_plant"/>
    <property type="match status" value="1"/>
</dbReference>
<name>A0A9D5CLR6_9LILI</name>
<dbReference type="Pfam" id="PF07731">
    <property type="entry name" value="Cu-oxidase_2"/>
    <property type="match status" value="1"/>
</dbReference>
<dbReference type="FunFam" id="2.60.40.420:FF:000049">
    <property type="entry name" value="Laccase"/>
    <property type="match status" value="1"/>
</dbReference>
<dbReference type="EC" id="1.10.3.2" evidence="5 13"/>
<dbReference type="NCBIfam" id="TIGR03389">
    <property type="entry name" value="laccase"/>
    <property type="match status" value="1"/>
</dbReference>
<comment type="function">
    <text evidence="2 13">Lignin degradation and detoxification of lignin-derived products.</text>
</comment>
<comment type="catalytic activity">
    <reaction evidence="1 13">
        <text>4 hydroquinone + O2 = 4 benzosemiquinone + 2 H2O</text>
        <dbReference type="Rhea" id="RHEA:11276"/>
        <dbReference type="ChEBI" id="CHEBI:15377"/>
        <dbReference type="ChEBI" id="CHEBI:15379"/>
        <dbReference type="ChEBI" id="CHEBI:17594"/>
        <dbReference type="ChEBI" id="CHEBI:17977"/>
        <dbReference type="EC" id="1.10.3.2"/>
    </reaction>
</comment>
<keyword evidence="18" id="KW-1185">Reference proteome</keyword>
<dbReference type="InterPro" id="IPR001117">
    <property type="entry name" value="Cu-oxidase_2nd"/>
</dbReference>
<dbReference type="PANTHER" id="PTHR11709:SF262">
    <property type="entry name" value="LACCASE-14"/>
    <property type="match status" value="1"/>
</dbReference>
<dbReference type="AlphaFoldDB" id="A0A9D5CLR6"/>
<dbReference type="Gene3D" id="2.60.40.420">
    <property type="entry name" value="Cupredoxins - blue copper proteins"/>
    <property type="match status" value="3"/>
</dbReference>
<dbReference type="GO" id="GO:0052716">
    <property type="term" value="F:hydroquinone:oxygen oxidoreductase activity"/>
    <property type="evidence" value="ECO:0007669"/>
    <property type="project" value="UniProtKB-EC"/>
</dbReference>
<dbReference type="PANTHER" id="PTHR11709">
    <property type="entry name" value="MULTI-COPPER OXIDASE"/>
    <property type="match status" value="1"/>
</dbReference>
<feature type="chain" id="PRO_5039749738" description="Laccase" evidence="13">
    <location>
        <begin position="21"/>
        <end position="576"/>
    </location>
</feature>
<evidence type="ECO:0000256" key="1">
    <source>
        <dbReference type="ARBA" id="ARBA00000349"/>
    </source>
</evidence>
<dbReference type="InterPro" id="IPR034289">
    <property type="entry name" value="CuRO_3_LCC"/>
</dbReference>
<evidence type="ECO:0000256" key="3">
    <source>
        <dbReference type="ARBA" id="ARBA00004271"/>
    </source>
</evidence>
<evidence type="ECO:0000256" key="11">
    <source>
        <dbReference type="ARBA" id="ARBA00023008"/>
    </source>
</evidence>
<dbReference type="PROSITE" id="PS00079">
    <property type="entry name" value="MULTICOPPER_OXIDASE1"/>
    <property type="match status" value="1"/>
</dbReference>
<protein>
    <recommendedName>
        <fullName evidence="5 13">Laccase</fullName>
        <ecNumber evidence="5 13">1.10.3.2</ecNumber>
    </recommendedName>
    <alternativeName>
        <fullName evidence="13">Benzenediol:oxygen oxidoreductase</fullName>
    </alternativeName>
    <alternativeName>
        <fullName evidence="13">Diphenol oxidase</fullName>
    </alternativeName>
    <alternativeName>
        <fullName evidence="13">Urishiol oxidase</fullName>
    </alternativeName>
</protein>
<evidence type="ECO:0000313" key="18">
    <source>
        <dbReference type="Proteomes" id="UP001085076"/>
    </source>
</evidence>
<reference evidence="17" key="1">
    <citation type="submission" date="2021-03" db="EMBL/GenBank/DDBJ databases">
        <authorList>
            <person name="Li Z."/>
            <person name="Yang C."/>
        </authorList>
    </citation>
    <scope>NUCLEOTIDE SEQUENCE</scope>
    <source>
        <strain evidence="17">Dzin_1.0</strain>
        <tissue evidence="17">Leaf</tissue>
    </source>
</reference>
<feature type="domain" description="Plastocyanin-like" evidence="15">
    <location>
        <begin position="425"/>
        <end position="559"/>
    </location>
</feature>
<gene>
    <name evidence="17" type="ORF">J5N97_017154</name>
</gene>
<evidence type="ECO:0000256" key="7">
    <source>
        <dbReference type="ARBA" id="ARBA00022525"/>
    </source>
</evidence>
<evidence type="ECO:0000256" key="10">
    <source>
        <dbReference type="ARBA" id="ARBA00023002"/>
    </source>
</evidence>
<evidence type="ECO:0000313" key="17">
    <source>
        <dbReference type="EMBL" id="KAJ0975189.1"/>
    </source>
</evidence>
<accession>A0A9D5CLR6</accession>
<dbReference type="GO" id="GO:0046274">
    <property type="term" value="P:lignin catabolic process"/>
    <property type="evidence" value="ECO:0007669"/>
    <property type="project" value="UniProtKB-KW"/>
</dbReference>
<dbReference type="InterPro" id="IPR034288">
    <property type="entry name" value="CuRO_1_LCC"/>
</dbReference>
<evidence type="ECO:0000256" key="5">
    <source>
        <dbReference type="ARBA" id="ARBA00012297"/>
    </source>
</evidence>
<comment type="caution">
    <text evidence="17">The sequence shown here is derived from an EMBL/GenBank/DDBJ whole genome shotgun (WGS) entry which is preliminary data.</text>
</comment>
<dbReference type="OrthoDB" id="2121828at2759"/>
<keyword evidence="6 13" id="KW-0052">Apoplast</keyword>
<keyword evidence="11 13" id="KW-0186">Copper</keyword>
<dbReference type="InterPro" id="IPR033138">
    <property type="entry name" value="Cu_oxidase_CS"/>
</dbReference>
<dbReference type="GO" id="GO:0048046">
    <property type="term" value="C:apoplast"/>
    <property type="evidence" value="ECO:0007669"/>
    <property type="project" value="UniProtKB-SubCell"/>
</dbReference>
<evidence type="ECO:0000256" key="8">
    <source>
        <dbReference type="ARBA" id="ARBA00022723"/>
    </source>
</evidence>
<evidence type="ECO:0000259" key="14">
    <source>
        <dbReference type="Pfam" id="PF00394"/>
    </source>
</evidence>
<comment type="cofactor">
    <cofactor evidence="13">
        <name>Cu cation</name>
        <dbReference type="ChEBI" id="CHEBI:23378"/>
    </cofactor>
    <text evidence="13">Binds 4 Cu cations per monomer.</text>
</comment>
<comment type="similarity">
    <text evidence="4 13">Belongs to the multicopper oxidase family.</text>
</comment>
<feature type="signal peptide" evidence="13">
    <location>
        <begin position="1"/>
        <end position="20"/>
    </location>
</feature>
<organism evidence="17 18">
    <name type="scientific">Dioscorea zingiberensis</name>
    <dbReference type="NCBI Taxonomy" id="325984"/>
    <lineage>
        <taxon>Eukaryota</taxon>
        <taxon>Viridiplantae</taxon>
        <taxon>Streptophyta</taxon>
        <taxon>Embryophyta</taxon>
        <taxon>Tracheophyta</taxon>
        <taxon>Spermatophyta</taxon>
        <taxon>Magnoliopsida</taxon>
        <taxon>Liliopsida</taxon>
        <taxon>Dioscoreales</taxon>
        <taxon>Dioscoreaceae</taxon>
        <taxon>Dioscorea</taxon>
    </lineage>
</organism>
<evidence type="ECO:0000256" key="2">
    <source>
        <dbReference type="ARBA" id="ARBA00002075"/>
    </source>
</evidence>
<dbReference type="InterPro" id="IPR045087">
    <property type="entry name" value="Cu-oxidase_fam"/>
</dbReference>
<feature type="domain" description="Plastocyanin-like" evidence="16">
    <location>
        <begin position="29"/>
        <end position="143"/>
    </location>
</feature>
<dbReference type="Pfam" id="PF00394">
    <property type="entry name" value="Cu-oxidase"/>
    <property type="match status" value="1"/>
</dbReference>
<evidence type="ECO:0000256" key="13">
    <source>
        <dbReference type="RuleBase" id="RU361119"/>
    </source>
</evidence>